<dbReference type="NCBIfam" id="TIGR04131">
    <property type="entry name" value="Bac_Flav_CTERM"/>
    <property type="match status" value="1"/>
</dbReference>
<name>A0A839SMP1_9SPHI</name>
<dbReference type="Pfam" id="PF13585">
    <property type="entry name" value="CHU_C"/>
    <property type="match status" value="1"/>
</dbReference>
<evidence type="ECO:0000313" key="1">
    <source>
        <dbReference type="EMBL" id="MBB3059166.1"/>
    </source>
</evidence>
<accession>A0A839SMP1</accession>
<dbReference type="InterPro" id="IPR026341">
    <property type="entry name" value="T9SS_type_B"/>
</dbReference>
<keyword evidence="2" id="KW-1185">Reference proteome</keyword>
<dbReference type="RefSeq" id="WP_183476447.1">
    <property type="nucleotide sequence ID" value="NZ_JACHWX010000035.1"/>
</dbReference>
<dbReference type="EMBL" id="JACHWX010000035">
    <property type="protein sequence ID" value="MBB3059166.1"/>
    <property type="molecule type" value="Genomic_DNA"/>
</dbReference>
<feature type="non-terminal residue" evidence="1">
    <location>
        <position position="1"/>
    </location>
</feature>
<reference evidence="1" key="1">
    <citation type="submission" date="2020-08" db="EMBL/GenBank/DDBJ databases">
        <title>Genomic Encyclopedia of Type Strains, Phase III (KMG-III): the genomes of soil and plant-associated and newly described type strains.</title>
        <authorList>
            <person name="Whitman W."/>
        </authorList>
    </citation>
    <scope>NUCLEOTIDE SEQUENCE [LARGE SCALE GENOMIC DNA]</scope>
    <source>
        <strain evidence="1">CECT 8628</strain>
    </source>
</reference>
<protein>
    <submittedName>
        <fullName evidence="1">Gliding motility-associated-like protein</fullName>
    </submittedName>
</protein>
<evidence type="ECO:0000313" key="2">
    <source>
        <dbReference type="Proteomes" id="UP000539265"/>
    </source>
</evidence>
<organism evidence="1 2">
    <name type="scientific">Mucilaginibacter gotjawali</name>
    <dbReference type="NCBI Taxonomy" id="1550579"/>
    <lineage>
        <taxon>Bacteria</taxon>
        <taxon>Pseudomonadati</taxon>
        <taxon>Bacteroidota</taxon>
        <taxon>Sphingobacteriia</taxon>
        <taxon>Sphingobacteriales</taxon>
        <taxon>Sphingobacteriaceae</taxon>
        <taxon>Mucilaginibacter</taxon>
    </lineage>
</organism>
<dbReference type="AlphaFoldDB" id="A0A839SMP1"/>
<sequence>GSLNTVYQPISVSNPTDHPQMMGAEIAVHQGLSPNGDGINDFLLIDGITQYPDNKLQIMNRSGQLVYEAKGYDNSTKVFDGHSNKNGALQLPGTYFYSLDVTANGVTQHKTGFIVLKY</sequence>
<dbReference type="Proteomes" id="UP000539265">
    <property type="component" value="Unassembled WGS sequence"/>
</dbReference>
<proteinExistence type="predicted"/>
<comment type="caution">
    <text evidence="1">The sequence shown here is derived from an EMBL/GenBank/DDBJ whole genome shotgun (WGS) entry which is preliminary data.</text>
</comment>
<gene>
    <name evidence="1" type="ORF">FHS11_005627</name>
</gene>